<accession>A0ABR0AP49</accession>
<keyword evidence="3" id="KW-1185">Reference proteome</keyword>
<gene>
    <name evidence="2" type="ORF">OUZ56_015918</name>
</gene>
<evidence type="ECO:0000313" key="2">
    <source>
        <dbReference type="EMBL" id="KAK4026894.1"/>
    </source>
</evidence>
<proteinExistence type="predicted"/>
<name>A0ABR0AP49_9CRUS</name>
<dbReference type="Proteomes" id="UP001234178">
    <property type="component" value="Unassembled WGS sequence"/>
</dbReference>
<organism evidence="2 3">
    <name type="scientific">Daphnia magna</name>
    <dbReference type="NCBI Taxonomy" id="35525"/>
    <lineage>
        <taxon>Eukaryota</taxon>
        <taxon>Metazoa</taxon>
        <taxon>Ecdysozoa</taxon>
        <taxon>Arthropoda</taxon>
        <taxon>Crustacea</taxon>
        <taxon>Branchiopoda</taxon>
        <taxon>Diplostraca</taxon>
        <taxon>Cladocera</taxon>
        <taxon>Anomopoda</taxon>
        <taxon>Daphniidae</taxon>
        <taxon>Daphnia</taxon>
    </lineage>
</organism>
<evidence type="ECO:0000256" key="1">
    <source>
        <dbReference type="SAM" id="MobiDB-lite"/>
    </source>
</evidence>
<feature type="compositionally biased region" description="Basic and acidic residues" evidence="1">
    <location>
        <begin position="39"/>
        <end position="48"/>
    </location>
</feature>
<dbReference type="EMBL" id="JAOYFB010000038">
    <property type="protein sequence ID" value="KAK4026894.1"/>
    <property type="molecule type" value="Genomic_DNA"/>
</dbReference>
<comment type="caution">
    <text evidence="2">The sequence shown here is derived from an EMBL/GenBank/DDBJ whole genome shotgun (WGS) entry which is preliminary data.</text>
</comment>
<protein>
    <submittedName>
        <fullName evidence="2">Uncharacterized protein</fullName>
    </submittedName>
</protein>
<feature type="region of interest" description="Disordered" evidence="1">
    <location>
        <begin position="39"/>
        <end position="82"/>
    </location>
</feature>
<evidence type="ECO:0000313" key="3">
    <source>
        <dbReference type="Proteomes" id="UP001234178"/>
    </source>
</evidence>
<reference evidence="2 3" key="1">
    <citation type="journal article" date="2023" name="Nucleic Acids Res.">
        <title>The hologenome of Daphnia magna reveals possible DNA methylation and microbiome-mediated evolution of the host genome.</title>
        <authorList>
            <person name="Chaturvedi A."/>
            <person name="Li X."/>
            <person name="Dhandapani V."/>
            <person name="Marshall H."/>
            <person name="Kissane S."/>
            <person name="Cuenca-Cambronero M."/>
            <person name="Asole G."/>
            <person name="Calvet F."/>
            <person name="Ruiz-Romero M."/>
            <person name="Marangio P."/>
            <person name="Guigo R."/>
            <person name="Rago D."/>
            <person name="Mirbahai L."/>
            <person name="Eastwood N."/>
            <person name="Colbourne J.K."/>
            <person name="Zhou J."/>
            <person name="Mallon E."/>
            <person name="Orsini L."/>
        </authorList>
    </citation>
    <scope>NUCLEOTIDE SEQUENCE [LARGE SCALE GENOMIC DNA]</scope>
    <source>
        <strain evidence="2">LRV0_1</strain>
    </source>
</reference>
<sequence>MLVQLEIKRNNQFALIEKWTAEGLATVCAVNSSTCFSVKTREPRERTRPMLMTAAQQVPHDTQDTPERKRSPRGSSHVDRLIVKKEEETSDSLVIIIVHSRGQHQEPQILGLWNLRVFKFSRKENGDRICLQASAAPRGKC</sequence>